<name>A0A4R2L582_9GAMM</name>
<reference evidence="2 3" key="1">
    <citation type="submission" date="2019-03" db="EMBL/GenBank/DDBJ databases">
        <title>Genomic Encyclopedia of Type Strains, Phase IV (KMG-IV): sequencing the most valuable type-strain genomes for metagenomic binning, comparative biology and taxonomic classification.</title>
        <authorList>
            <person name="Goeker M."/>
        </authorList>
    </citation>
    <scope>NUCLEOTIDE SEQUENCE [LARGE SCALE GENOMIC DNA]</scope>
    <source>
        <strain evidence="2 3">DSM 23344</strain>
    </source>
</reference>
<dbReference type="PANTHER" id="PTHR30383:SF24">
    <property type="entry name" value="THIOESTERASE 1_PROTEASE 1_LYSOPHOSPHOLIPASE L1"/>
    <property type="match status" value="1"/>
</dbReference>
<organism evidence="2 3">
    <name type="scientific">Chromatocurvus halotolerans</name>
    <dbReference type="NCBI Taxonomy" id="1132028"/>
    <lineage>
        <taxon>Bacteria</taxon>
        <taxon>Pseudomonadati</taxon>
        <taxon>Pseudomonadota</taxon>
        <taxon>Gammaproteobacteria</taxon>
        <taxon>Cellvibrionales</taxon>
        <taxon>Halieaceae</taxon>
        <taxon>Chromatocurvus</taxon>
    </lineage>
</organism>
<gene>
    <name evidence="2" type="ORF">EV688_102245</name>
</gene>
<feature type="domain" description="SGNH hydrolase-type esterase" evidence="1">
    <location>
        <begin position="4"/>
        <end position="148"/>
    </location>
</feature>
<sequence length="167" mass="18110">MSLQEGWVALLEQRLASDGTPVEMINASISGETTDGGRRRLPALLEQHEPDAVIIELGGNDGLRGYPVDRMRSNLISMAKAAQEAGARVLILPMEIPPNYGSRYAAEFRSSFPAAAERTGARLGPFLLEGIATESRLMQDDGIHPTPDAQSMIVDRLLADIQGLLRE</sequence>
<dbReference type="PANTHER" id="PTHR30383">
    <property type="entry name" value="THIOESTERASE 1/PROTEASE 1/LYSOPHOSPHOLIPASE L1"/>
    <property type="match status" value="1"/>
</dbReference>
<evidence type="ECO:0000259" key="1">
    <source>
        <dbReference type="Pfam" id="PF13472"/>
    </source>
</evidence>
<dbReference type="InterPro" id="IPR013830">
    <property type="entry name" value="SGNH_hydro"/>
</dbReference>
<evidence type="ECO:0000313" key="2">
    <source>
        <dbReference type="EMBL" id="TCO77788.1"/>
    </source>
</evidence>
<dbReference type="Pfam" id="PF13472">
    <property type="entry name" value="Lipase_GDSL_2"/>
    <property type="match status" value="1"/>
</dbReference>
<proteinExistence type="predicted"/>
<comment type="caution">
    <text evidence="2">The sequence shown here is derived from an EMBL/GenBank/DDBJ whole genome shotgun (WGS) entry which is preliminary data.</text>
</comment>
<evidence type="ECO:0000313" key="3">
    <source>
        <dbReference type="Proteomes" id="UP000294980"/>
    </source>
</evidence>
<dbReference type="AlphaFoldDB" id="A0A4R2L582"/>
<dbReference type="Proteomes" id="UP000294980">
    <property type="component" value="Unassembled WGS sequence"/>
</dbReference>
<dbReference type="InterPro" id="IPR036514">
    <property type="entry name" value="SGNH_hydro_sf"/>
</dbReference>
<dbReference type="InterPro" id="IPR051532">
    <property type="entry name" value="Ester_Hydrolysis_Enzymes"/>
</dbReference>
<protein>
    <submittedName>
        <fullName evidence="2">Acyl-CoA thioesterase-1</fullName>
    </submittedName>
</protein>
<dbReference type="SUPFAM" id="SSF52266">
    <property type="entry name" value="SGNH hydrolase"/>
    <property type="match status" value="1"/>
</dbReference>
<accession>A0A4R2L582</accession>
<dbReference type="Gene3D" id="3.40.50.1110">
    <property type="entry name" value="SGNH hydrolase"/>
    <property type="match status" value="1"/>
</dbReference>
<dbReference type="GO" id="GO:0004622">
    <property type="term" value="F:phosphatidylcholine lysophospholipase activity"/>
    <property type="evidence" value="ECO:0007669"/>
    <property type="project" value="TreeGrafter"/>
</dbReference>
<dbReference type="CDD" id="cd01822">
    <property type="entry name" value="Lysophospholipase_L1_like"/>
    <property type="match status" value="1"/>
</dbReference>
<keyword evidence="3" id="KW-1185">Reference proteome</keyword>
<dbReference type="EMBL" id="SLWX01000002">
    <property type="protein sequence ID" value="TCO77788.1"/>
    <property type="molecule type" value="Genomic_DNA"/>
</dbReference>